<proteinExistence type="predicted"/>
<reference evidence="1 2" key="1">
    <citation type="journal article" date="2022" name="Plant J.">
        <title>Chromosome-level genome of Camellia lanceoleosa provides a valuable resource for understanding genome evolution and self-incompatibility.</title>
        <authorList>
            <person name="Gong W."/>
            <person name="Xiao S."/>
            <person name="Wang L."/>
            <person name="Liao Z."/>
            <person name="Chang Y."/>
            <person name="Mo W."/>
            <person name="Hu G."/>
            <person name="Li W."/>
            <person name="Zhao G."/>
            <person name="Zhu H."/>
            <person name="Hu X."/>
            <person name="Ji K."/>
            <person name="Xiang X."/>
            <person name="Song Q."/>
            <person name="Yuan D."/>
            <person name="Jin S."/>
            <person name="Zhang L."/>
        </authorList>
    </citation>
    <scope>NUCLEOTIDE SEQUENCE [LARGE SCALE GENOMIC DNA]</scope>
    <source>
        <strain evidence="1">SQ_2022a</strain>
    </source>
</reference>
<dbReference type="Proteomes" id="UP001060215">
    <property type="component" value="Chromosome 15"/>
</dbReference>
<evidence type="ECO:0000313" key="1">
    <source>
        <dbReference type="EMBL" id="KAI7985151.1"/>
    </source>
</evidence>
<sequence length="827" mass="91733">MVDQKGKGGRNRKRARILANGTLKMVNSKHNVNDIPSTNTEVQLIQQVANADYSGTPSSLPLSPPPPATGMEASSSQQPSPKRRRGQKKKRLDEVGLFTEQGGEKPKHKVPPVNGVFPSTQQMPEKCTLELVLEKLQRIDIHKAFAHPVDSNEVKDYYKFITNPMDFGTMRAKLHEGTYTTLEQFENDVFLICSNAMCFNAPTTNYYKQAHAIHNLAKRLFNNLKNNLKAMDMEYSVPRRRVRRFQGEGGCLGIKLCAKLSGENQSFRDDQNVKLCETERCQTYKPLTSIINEKSIFSMFHSSLKQLVPGNGGIKYKESLMQFVKDLGPTARKMANQKLQCLTQTPGHHFQGSSLQISSLAAQQQPSCREHIINVVTPYANNSLGIHDASSREKNIPSPENIDINSNACRGHMVLGGGRLEIQDTISKGKNVIKGGSIDPYGGVNKGKNVVKGDGTNPYVGAYGRHTTLIGWTNFQGDTTRIHSALQWARPGGTDKKVIDRTLNDMASIIGPSSGSILSSKNKDLLAQVLEENSYWQSESTKSWPGFEFPTFQNEGLNSTSANFKYMDLLQEAIREDFAHSSQNAPNNVFSYPPNCRTSNINDWPTEMIDSFRSQSRLVELLCGGNRHPKSSVYPSKVVNPSSNYKASLAQVTEPPLEWNQPTPWGPQAMYDFSDINPLGQDVFGKPNGVNPLDQDVELQLALAQSMQPHKPHNVIVFGQEALSQLGLQIMPSPFVQPQPGLLNLLGQEAFVVQPELQLPGVSYMQPMTNAANWAKKPLYLQKESQFGLSQFVQPQPTDVNSLGQNLKQPAFPQQGLMSSIAGNFFQ</sequence>
<name>A0ACC0F8W9_9ERIC</name>
<accession>A0ACC0F8W9</accession>
<dbReference type="EMBL" id="CM045772">
    <property type="protein sequence ID" value="KAI7985151.1"/>
    <property type="molecule type" value="Genomic_DNA"/>
</dbReference>
<organism evidence="1 2">
    <name type="scientific">Camellia lanceoleosa</name>
    <dbReference type="NCBI Taxonomy" id="1840588"/>
    <lineage>
        <taxon>Eukaryota</taxon>
        <taxon>Viridiplantae</taxon>
        <taxon>Streptophyta</taxon>
        <taxon>Embryophyta</taxon>
        <taxon>Tracheophyta</taxon>
        <taxon>Spermatophyta</taxon>
        <taxon>Magnoliopsida</taxon>
        <taxon>eudicotyledons</taxon>
        <taxon>Gunneridae</taxon>
        <taxon>Pentapetalae</taxon>
        <taxon>asterids</taxon>
        <taxon>Ericales</taxon>
        <taxon>Theaceae</taxon>
        <taxon>Camellia</taxon>
    </lineage>
</organism>
<gene>
    <name evidence="1" type="ORF">LOK49_LG14G01460</name>
</gene>
<protein>
    <submittedName>
        <fullName evidence="1">Bromodomain and PHD finger-containing protein 3</fullName>
    </submittedName>
</protein>
<comment type="caution">
    <text evidence="1">The sequence shown here is derived from an EMBL/GenBank/DDBJ whole genome shotgun (WGS) entry which is preliminary data.</text>
</comment>
<keyword evidence="2" id="KW-1185">Reference proteome</keyword>
<evidence type="ECO:0000313" key="2">
    <source>
        <dbReference type="Proteomes" id="UP001060215"/>
    </source>
</evidence>